<organism evidence="1">
    <name type="scientific">hydrothermal vent metagenome</name>
    <dbReference type="NCBI Taxonomy" id="652676"/>
    <lineage>
        <taxon>unclassified sequences</taxon>
        <taxon>metagenomes</taxon>
        <taxon>ecological metagenomes</taxon>
    </lineage>
</organism>
<dbReference type="AlphaFoldDB" id="A0A1W1D0Y4"/>
<name>A0A1W1D0Y4_9ZZZZ</name>
<evidence type="ECO:0000313" key="1">
    <source>
        <dbReference type="EMBL" id="SFV71562.1"/>
    </source>
</evidence>
<gene>
    <name evidence="1" type="ORF">MNB_SV-13-898</name>
</gene>
<sequence length="171" mass="18615">MKKTNIVSTAGILILLTSTLYSEVDETFVKMNSTVNKSFIKTMAKNRARVDSSDASYTAIDGKEELKDALDSGVLDSKLEEGNGIKKQYIYTEIKNVKLNDRDLKDIKGDTLNLGSQIEGEGQNVVQVLNIKNTKIKTDKHINAGIETDASNIDGITNVTSIENSSLIGGD</sequence>
<dbReference type="EMBL" id="FPHM01000268">
    <property type="protein sequence ID" value="SFV71562.1"/>
    <property type="molecule type" value="Genomic_DNA"/>
</dbReference>
<proteinExistence type="predicted"/>
<protein>
    <submittedName>
        <fullName evidence="1">Uncharacterized protein</fullName>
    </submittedName>
</protein>
<reference evidence="1" key="1">
    <citation type="submission" date="2016-10" db="EMBL/GenBank/DDBJ databases">
        <authorList>
            <person name="de Groot N.N."/>
        </authorList>
    </citation>
    <scope>NUCLEOTIDE SEQUENCE</scope>
</reference>
<accession>A0A1W1D0Y4</accession>